<feature type="transmembrane region" description="Helical" evidence="1">
    <location>
        <begin position="114"/>
        <end position="130"/>
    </location>
</feature>
<protein>
    <submittedName>
        <fullName evidence="2">Uncharacterized protein</fullName>
    </submittedName>
</protein>
<feature type="transmembrane region" description="Helical" evidence="1">
    <location>
        <begin position="54"/>
        <end position="74"/>
    </location>
</feature>
<evidence type="ECO:0000313" key="3">
    <source>
        <dbReference type="Proteomes" id="UP000019402"/>
    </source>
</evidence>
<keyword evidence="3" id="KW-1185">Reference proteome</keyword>
<keyword evidence="1" id="KW-0472">Membrane</keyword>
<sequence>MEIITQKKDKPATMEWIQEFLNSERSLYLSAGIIGINSVIVGLFFLIFSNHKSFAISMIIMGSIEMTVMLPIYLKYPQKVRNKISSYKTNKAAFLKSETRVTQKALKSFFQLKLSYGLFIIALIIGMYFLNPKSMFTGIFIALILHLSFAICINNFGKIHTKKYLQELVKSPK</sequence>
<dbReference type="EMBL" id="BAMD01000089">
    <property type="protein sequence ID" value="GAF05467.1"/>
    <property type="molecule type" value="Genomic_DNA"/>
</dbReference>
<accession>W7YAQ9</accession>
<proteinExistence type="predicted"/>
<evidence type="ECO:0000256" key="1">
    <source>
        <dbReference type="SAM" id="Phobius"/>
    </source>
</evidence>
<evidence type="ECO:0000313" key="2">
    <source>
        <dbReference type="EMBL" id="GAF05467.1"/>
    </source>
</evidence>
<dbReference type="AlphaFoldDB" id="W7YAQ9"/>
<comment type="caution">
    <text evidence="2">The sequence shown here is derived from an EMBL/GenBank/DDBJ whole genome shotgun (WGS) entry which is preliminary data.</text>
</comment>
<feature type="transmembrane region" description="Helical" evidence="1">
    <location>
        <begin position="136"/>
        <end position="156"/>
    </location>
</feature>
<dbReference type="Proteomes" id="UP000019402">
    <property type="component" value="Unassembled WGS sequence"/>
</dbReference>
<dbReference type="eggNOG" id="ENOG5034BNU">
    <property type="taxonomic scope" value="Bacteria"/>
</dbReference>
<organism evidence="2 3">
    <name type="scientific">Saccharicrinis fermentans DSM 9555 = JCM 21142</name>
    <dbReference type="NCBI Taxonomy" id="869213"/>
    <lineage>
        <taxon>Bacteria</taxon>
        <taxon>Pseudomonadati</taxon>
        <taxon>Bacteroidota</taxon>
        <taxon>Bacteroidia</taxon>
        <taxon>Marinilabiliales</taxon>
        <taxon>Marinilabiliaceae</taxon>
        <taxon>Saccharicrinis</taxon>
    </lineage>
</organism>
<keyword evidence="1" id="KW-0812">Transmembrane</keyword>
<reference evidence="2 3" key="1">
    <citation type="journal article" date="2014" name="Genome Announc.">
        <title>Draft Genome Sequence of Cytophaga fermentans JCM 21142T, a Facultative Anaerobe Isolated from Marine Mud.</title>
        <authorList>
            <person name="Starns D."/>
            <person name="Oshima K."/>
            <person name="Suda W."/>
            <person name="Iino T."/>
            <person name="Yuki M."/>
            <person name="Inoue J."/>
            <person name="Kitamura K."/>
            <person name="Iida T."/>
            <person name="Darby A."/>
            <person name="Hattori M."/>
            <person name="Ohkuma M."/>
        </authorList>
    </citation>
    <scope>NUCLEOTIDE SEQUENCE [LARGE SCALE GENOMIC DNA]</scope>
    <source>
        <strain evidence="2 3">JCM 21142</strain>
    </source>
</reference>
<dbReference type="RefSeq" id="WP_027471042.1">
    <property type="nucleotide sequence ID" value="NZ_BAMD01000089.1"/>
</dbReference>
<keyword evidence="1" id="KW-1133">Transmembrane helix</keyword>
<dbReference type="STRING" id="869213.GCA_000517085_01155"/>
<name>W7YAQ9_9BACT</name>
<gene>
    <name evidence="2" type="ORF">JCM21142_104202</name>
</gene>
<feature type="transmembrane region" description="Helical" evidence="1">
    <location>
        <begin position="27"/>
        <end position="48"/>
    </location>
</feature>